<dbReference type="EMBL" id="JAHHZF010000003">
    <property type="protein sequence ID" value="MBT9289168.1"/>
    <property type="molecule type" value="Genomic_DNA"/>
</dbReference>
<keyword evidence="3" id="KW-1185">Reference proteome</keyword>
<dbReference type="RefSeq" id="WP_261967812.1">
    <property type="nucleotide sequence ID" value="NZ_JAHHZF010000003.1"/>
</dbReference>
<dbReference type="AlphaFoldDB" id="A0A947D1E6"/>
<feature type="signal peptide" evidence="1">
    <location>
        <begin position="1"/>
        <end position="25"/>
    </location>
</feature>
<reference evidence="2 3" key="1">
    <citation type="submission" date="2021-06" db="EMBL/GenBank/DDBJ databases">
        <authorList>
            <person name="Grouzdev D.S."/>
            <person name="Koziaeva V."/>
        </authorList>
    </citation>
    <scope>NUCLEOTIDE SEQUENCE [LARGE SCALE GENOMIC DNA]</scope>
    <source>
        <strain evidence="2 3">22</strain>
    </source>
</reference>
<evidence type="ECO:0000313" key="3">
    <source>
        <dbReference type="Proteomes" id="UP000766595"/>
    </source>
</evidence>
<keyword evidence="1" id="KW-0732">Signal</keyword>
<evidence type="ECO:0000313" key="2">
    <source>
        <dbReference type="EMBL" id="MBT9289168.1"/>
    </source>
</evidence>
<sequence length="223" mass="23914">MPFRLSSLRHSATMLAGLAAGLLSAATAGRAAEDPALPEIRKAWAACEAVLSKAGPEGWVGWRRDFGNGYGDAFAFWDRRDDKAASVLRITLDIDGIARQVETSCFRPDGSLAFLFTTLTAPLADAPGGPETGRVARREGRIYLDPKGGIVQVLGRIVDAAGKPLGRLDDPKLTLVRDCRPVMLHRSADQAAAHAVSVLGDIEGKRPAFEPESLDWCARARPQ</sequence>
<dbReference type="Proteomes" id="UP000766595">
    <property type="component" value="Unassembled WGS sequence"/>
</dbReference>
<protein>
    <submittedName>
        <fullName evidence="2">Uncharacterized protein</fullName>
    </submittedName>
</protein>
<gene>
    <name evidence="2" type="ORF">KL771_06880</name>
</gene>
<accession>A0A947D1E6</accession>
<evidence type="ECO:0000256" key="1">
    <source>
        <dbReference type="SAM" id="SignalP"/>
    </source>
</evidence>
<comment type="caution">
    <text evidence="2">The sequence shown here is derived from an EMBL/GenBank/DDBJ whole genome shotgun (WGS) entry which is preliminary data.</text>
</comment>
<name>A0A947D1E6_9HYPH</name>
<organism evidence="2 3">
    <name type="scientific">Prosthecodimorpha staleyi</name>
    <dbReference type="NCBI Taxonomy" id="2840188"/>
    <lineage>
        <taxon>Bacteria</taxon>
        <taxon>Pseudomonadati</taxon>
        <taxon>Pseudomonadota</taxon>
        <taxon>Alphaproteobacteria</taxon>
        <taxon>Hyphomicrobiales</taxon>
        <taxon>Ancalomicrobiaceae</taxon>
        <taxon>Prosthecodimorpha</taxon>
    </lineage>
</organism>
<feature type="chain" id="PRO_5037970657" evidence="1">
    <location>
        <begin position="26"/>
        <end position="223"/>
    </location>
</feature>
<proteinExistence type="predicted"/>